<evidence type="ECO:0000256" key="1">
    <source>
        <dbReference type="SAM" id="MobiDB-lite"/>
    </source>
</evidence>
<dbReference type="AlphaFoldDB" id="A0A1D1UM37"/>
<protein>
    <submittedName>
        <fullName evidence="2">Uncharacterized protein</fullName>
    </submittedName>
</protein>
<gene>
    <name evidence="2" type="primary">RvY_03148-1</name>
    <name evidence="2" type="synonym">RvY_03148.1</name>
    <name evidence="2" type="ORF">RvY_03148</name>
</gene>
<evidence type="ECO:0000313" key="3">
    <source>
        <dbReference type="Proteomes" id="UP000186922"/>
    </source>
</evidence>
<evidence type="ECO:0000313" key="2">
    <source>
        <dbReference type="EMBL" id="GAU90774.1"/>
    </source>
</evidence>
<feature type="region of interest" description="Disordered" evidence="1">
    <location>
        <begin position="97"/>
        <end position="117"/>
    </location>
</feature>
<organism evidence="2 3">
    <name type="scientific">Ramazzottius varieornatus</name>
    <name type="common">Water bear</name>
    <name type="synonym">Tardigrade</name>
    <dbReference type="NCBI Taxonomy" id="947166"/>
    <lineage>
        <taxon>Eukaryota</taxon>
        <taxon>Metazoa</taxon>
        <taxon>Ecdysozoa</taxon>
        <taxon>Tardigrada</taxon>
        <taxon>Eutardigrada</taxon>
        <taxon>Parachela</taxon>
        <taxon>Hypsibioidea</taxon>
        <taxon>Ramazzottiidae</taxon>
        <taxon>Ramazzottius</taxon>
    </lineage>
</organism>
<feature type="region of interest" description="Disordered" evidence="1">
    <location>
        <begin position="1"/>
        <end position="40"/>
    </location>
</feature>
<reference evidence="2 3" key="1">
    <citation type="journal article" date="2016" name="Nat. Commun.">
        <title>Extremotolerant tardigrade genome and improved radiotolerance of human cultured cells by tardigrade-unique protein.</title>
        <authorList>
            <person name="Hashimoto T."/>
            <person name="Horikawa D.D."/>
            <person name="Saito Y."/>
            <person name="Kuwahara H."/>
            <person name="Kozuka-Hata H."/>
            <person name="Shin-I T."/>
            <person name="Minakuchi Y."/>
            <person name="Ohishi K."/>
            <person name="Motoyama A."/>
            <person name="Aizu T."/>
            <person name="Enomoto A."/>
            <person name="Kondo K."/>
            <person name="Tanaka S."/>
            <person name="Hara Y."/>
            <person name="Koshikawa S."/>
            <person name="Sagara H."/>
            <person name="Miura T."/>
            <person name="Yokobori S."/>
            <person name="Miyagawa K."/>
            <person name="Suzuki Y."/>
            <person name="Kubo T."/>
            <person name="Oyama M."/>
            <person name="Kohara Y."/>
            <person name="Fujiyama A."/>
            <person name="Arakawa K."/>
            <person name="Katayama T."/>
            <person name="Toyoda A."/>
            <person name="Kunieda T."/>
        </authorList>
    </citation>
    <scope>NUCLEOTIDE SEQUENCE [LARGE SCALE GENOMIC DNA]</scope>
    <source>
        <strain evidence="2 3">YOKOZUNA-1</strain>
    </source>
</reference>
<proteinExistence type="predicted"/>
<comment type="caution">
    <text evidence="2">The sequence shown here is derived from an EMBL/GenBank/DDBJ whole genome shotgun (WGS) entry which is preliminary data.</text>
</comment>
<name>A0A1D1UM37_RAMVA</name>
<feature type="compositionally biased region" description="Basic residues" evidence="1">
    <location>
        <begin position="1"/>
        <end position="15"/>
    </location>
</feature>
<keyword evidence="3" id="KW-1185">Reference proteome</keyword>
<accession>A0A1D1UM37</accession>
<dbReference type="EMBL" id="BDGG01000001">
    <property type="protein sequence ID" value="GAU90774.1"/>
    <property type="molecule type" value="Genomic_DNA"/>
</dbReference>
<dbReference type="Proteomes" id="UP000186922">
    <property type="component" value="Unassembled WGS sequence"/>
</dbReference>
<sequence>MKRKKQQTSKGRKSKAACGTTHPLVAPLAPAPQPTAPLADLTSAPAADHVRCTAGSCDPCHVTPHAWRWPVLDSDLSAKLALRRAFVDLKYMLPQKRSLPYRRQSGPDQRGRSTRKRRIDSISDWIDAFA</sequence>